<keyword evidence="3" id="KW-0813">Transport</keyword>
<dbReference type="PANTHER" id="PTHR12388">
    <property type="entry name" value="MITOCHONDRIA ASSOCIATED GRANULOCYTE MACROPHAGE CSF SIGNALING MOLECULE"/>
    <property type="match status" value="1"/>
</dbReference>
<protein>
    <recommendedName>
        <fullName evidence="11">Mitochondrial import inner membrane translocase subunit TIM16</fullName>
    </recommendedName>
</protein>
<dbReference type="Pfam" id="PF03656">
    <property type="entry name" value="Pam16"/>
    <property type="match status" value="1"/>
</dbReference>
<keyword evidence="6" id="KW-0811">Translocation</keyword>
<dbReference type="EMBL" id="VJMJ01000076">
    <property type="protein sequence ID" value="KAF0738364.1"/>
    <property type="molecule type" value="Genomic_DNA"/>
</dbReference>
<evidence type="ECO:0000256" key="4">
    <source>
        <dbReference type="ARBA" id="ARBA00022792"/>
    </source>
</evidence>
<keyword evidence="5" id="KW-0653">Protein transport</keyword>
<proteinExistence type="inferred from homology"/>
<evidence type="ECO:0000256" key="3">
    <source>
        <dbReference type="ARBA" id="ARBA00022448"/>
    </source>
</evidence>
<evidence type="ECO:0000256" key="2">
    <source>
        <dbReference type="ARBA" id="ARBA00008817"/>
    </source>
</evidence>
<comment type="subcellular location">
    <subcellularLocation>
        <location evidence="1">Mitochondrion inner membrane</location>
        <topology evidence="1">Peripheral membrane protein</topology>
    </subcellularLocation>
</comment>
<evidence type="ECO:0000256" key="6">
    <source>
        <dbReference type="ARBA" id="ARBA00023010"/>
    </source>
</evidence>
<dbReference type="GO" id="GO:0030150">
    <property type="term" value="P:protein import into mitochondrial matrix"/>
    <property type="evidence" value="ECO:0007669"/>
    <property type="project" value="InterPro"/>
</dbReference>
<evidence type="ECO:0000313" key="9">
    <source>
        <dbReference type="EMBL" id="KAF0738364.1"/>
    </source>
</evidence>
<gene>
    <name evidence="9" type="ORF">Ae201684_005800</name>
</gene>
<dbReference type="Proteomes" id="UP000481153">
    <property type="component" value="Unassembled WGS sequence"/>
</dbReference>
<dbReference type="GO" id="GO:0005744">
    <property type="term" value="C:TIM23 mitochondrial import inner membrane translocase complex"/>
    <property type="evidence" value="ECO:0007669"/>
    <property type="project" value="InterPro"/>
</dbReference>
<evidence type="ECO:0000256" key="8">
    <source>
        <dbReference type="ARBA" id="ARBA00023136"/>
    </source>
</evidence>
<evidence type="ECO:0000256" key="7">
    <source>
        <dbReference type="ARBA" id="ARBA00023128"/>
    </source>
</evidence>
<comment type="similarity">
    <text evidence="2">Belongs to the TIM16/PAM16 family.</text>
</comment>
<accession>A0A6G0XE66</accession>
<reference evidence="9 10" key="1">
    <citation type="submission" date="2019-07" db="EMBL/GenBank/DDBJ databases">
        <title>Genomics analysis of Aphanomyces spp. identifies a new class of oomycete effector associated with host adaptation.</title>
        <authorList>
            <person name="Gaulin E."/>
        </authorList>
    </citation>
    <scope>NUCLEOTIDE SEQUENCE [LARGE SCALE GENOMIC DNA]</scope>
    <source>
        <strain evidence="9 10">ATCC 201684</strain>
    </source>
</reference>
<dbReference type="Gene3D" id="1.10.287.110">
    <property type="entry name" value="DnaJ domain"/>
    <property type="match status" value="1"/>
</dbReference>
<sequence>MSGQIARLIANVVIAGAGVVSKAFVQAYQQAVINAKNGHTVQQAASVTLKNKMQKEQALEVLNLHGAPTVAEIEKQFERYFKANEPSKDGGGSYYLQSKIYRAKEALLKDHPELITEEKPKE</sequence>
<dbReference type="AlphaFoldDB" id="A0A6G0XE66"/>
<evidence type="ECO:0000256" key="1">
    <source>
        <dbReference type="ARBA" id="ARBA00004637"/>
    </source>
</evidence>
<evidence type="ECO:0008006" key="11">
    <source>
        <dbReference type="Google" id="ProtNLM"/>
    </source>
</evidence>
<keyword evidence="8" id="KW-0472">Membrane</keyword>
<organism evidence="9 10">
    <name type="scientific">Aphanomyces euteiches</name>
    <dbReference type="NCBI Taxonomy" id="100861"/>
    <lineage>
        <taxon>Eukaryota</taxon>
        <taxon>Sar</taxon>
        <taxon>Stramenopiles</taxon>
        <taxon>Oomycota</taxon>
        <taxon>Saprolegniomycetes</taxon>
        <taxon>Saprolegniales</taxon>
        <taxon>Verrucalvaceae</taxon>
        <taxon>Aphanomyces</taxon>
    </lineage>
</organism>
<dbReference type="InterPro" id="IPR036869">
    <property type="entry name" value="J_dom_sf"/>
</dbReference>
<dbReference type="PANTHER" id="PTHR12388:SF0">
    <property type="entry name" value="MITOCHONDRIAL IMPORT INNER MEMBRANE TRANSLOCASE SUBUNIT TIM16"/>
    <property type="match status" value="1"/>
</dbReference>
<dbReference type="InterPro" id="IPR005341">
    <property type="entry name" value="Tim16"/>
</dbReference>
<keyword evidence="7" id="KW-0496">Mitochondrion</keyword>
<evidence type="ECO:0000256" key="5">
    <source>
        <dbReference type="ARBA" id="ARBA00022927"/>
    </source>
</evidence>
<evidence type="ECO:0000313" key="10">
    <source>
        <dbReference type="Proteomes" id="UP000481153"/>
    </source>
</evidence>
<keyword evidence="10" id="KW-1185">Reference proteome</keyword>
<dbReference type="VEuPathDB" id="FungiDB:AeMF1_015366"/>
<comment type="caution">
    <text evidence="9">The sequence shown here is derived from an EMBL/GenBank/DDBJ whole genome shotgun (WGS) entry which is preliminary data.</text>
</comment>
<name>A0A6G0XE66_9STRA</name>
<keyword evidence="4" id="KW-0999">Mitochondrion inner membrane</keyword>